<dbReference type="Proteomes" id="UP000703269">
    <property type="component" value="Unassembled WGS sequence"/>
</dbReference>
<accession>A0A9P3LID8</accession>
<dbReference type="EMBL" id="BPQB01000055">
    <property type="protein sequence ID" value="GJE96043.1"/>
    <property type="molecule type" value="Genomic_DNA"/>
</dbReference>
<proteinExistence type="predicted"/>
<keyword evidence="2" id="KW-1185">Reference proteome</keyword>
<reference evidence="1 2" key="1">
    <citation type="submission" date="2021-08" db="EMBL/GenBank/DDBJ databases">
        <title>Draft Genome Sequence of Phanerochaete sordida strain YK-624.</title>
        <authorList>
            <person name="Mori T."/>
            <person name="Dohra H."/>
            <person name="Suzuki T."/>
            <person name="Kawagishi H."/>
            <person name="Hirai H."/>
        </authorList>
    </citation>
    <scope>NUCLEOTIDE SEQUENCE [LARGE SCALE GENOMIC DNA]</scope>
    <source>
        <strain evidence="1 2">YK-624</strain>
    </source>
</reference>
<sequence>MPSLAPARTYLLFDALAAHHALVRHLTLSARAGLTPALLLELLEALDLRSLTIHARGGLHNIQPVLIAVAHDAPLGTRLLHAIAHMPRLHTLAFTPETLAYSLALRRAVPCPGPLGARGLTALQTITDDLFPPVRAHAFWVALAAAKARPSSAPLRHLGTRLGSMGCGALARLLGACGAGLQTLRVDTRGPHLFDDGSAAGASSICLISSARCGPCRPARRAPLVRALHAPAHARPHAVRRPRRPRRRPALVRVFGARGYRKSVCDARREPRRAADAAERRVAGVRRAGARGRAGGGALGGAAAACRAERCRGERRCGVEMRTPRSWSAPDRGASRSAVRARTFCMARDHVGWVHLCRVVLHV</sequence>
<gene>
    <name evidence="1" type="ORF">PsYK624_122360</name>
</gene>
<evidence type="ECO:0000313" key="2">
    <source>
        <dbReference type="Proteomes" id="UP000703269"/>
    </source>
</evidence>
<protein>
    <submittedName>
        <fullName evidence="1">Uncharacterized protein</fullName>
    </submittedName>
</protein>
<name>A0A9P3LID8_9APHY</name>
<evidence type="ECO:0000313" key="1">
    <source>
        <dbReference type="EMBL" id="GJE96043.1"/>
    </source>
</evidence>
<organism evidence="1 2">
    <name type="scientific">Phanerochaete sordida</name>
    <dbReference type="NCBI Taxonomy" id="48140"/>
    <lineage>
        <taxon>Eukaryota</taxon>
        <taxon>Fungi</taxon>
        <taxon>Dikarya</taxon>
        <taxon>Basidiomycota</taxon>
        <taxon>Agaricomycotina</taxon>
        <taxon>Agaricomycetes</taxon>
        <taxon>Polyporales</taxon>
        <taxon>Phanerochaetaceae</taxon>
        <taxon>Phanerochaete</taxon>
    </lineage>
</organism>
<comment type="caution">
    <text evidence="1">The sequence shown here is derived from an EMBL/GenBank/DDBJ whole genome shotgun (WGS) entry which is preliminary data.</text>
</comment>
<dbReference type="AlphaFoldDB" id="A0A9P3LID8"/>